<reference evidence="2 3" key="1">
    <citation type="journal article" date="2016" name="Nat. Commun.">
        <title>Thousands of microbial genomes shed light on interconnected biogeochemical processes in an aquifer system.</title>
        <authorList>
            <person name="Anantharaman K."/>
            <person name="Brown C.T."/>
            <person name="Hug L.A."/>
            <person name="Sharon I."/>
            <person name="Castelle C.J."/>
            <person name="Probst A.J."/>
            <person name="Thomas B.C."/>
            <person name="Singh A."/>
            <person name="Wilkins M.J."/>
            <person name="Karaoz U."/>
            <person name="Brodie E.L."/>
            <person name="Williams K.H."/>
            <person name="Hubbard S.S."/>
            <person name="Banfield J.F."/>
        </authorList>
    </citation>
    <scope>NUCLEOTIDE SEQUENCE [LARGE SCALE GENOMIC DNA]</scope>
</reference>
<protein>
    <submittedName>
        <fullName evidence="2">Uncharacterized protein</fullName>
    </submittedName>
</protein>
<evidence type="ECO:0000256" key="1">
    <source>
        <dbReference type="SAM" id="Phobius"/>
    </source>
</evidence>
<dbReference type="Proteomes" id="UP000178392">
    <property type="component" value="Unassembled WGS sequence"/>
</dbReference>
<sequence>MQIKSLLIGIALILLIGIGGFFYRSVKEQPTGPIACTADAKLCPDGTGVGREGPNCIFPTCPPPNAELPDANIAFALPAGYVETNAYANDQALVAAYAKPDTISPSELILIHRYALSTEISTAEFIRENAILDPSGLPASPTAFTSTTINGRRYSVVQIGRFEGTVDMAYYLSRENEVVRFDAISLQVTDWTDPALKVETLAAQQDLRALLATLQGN</sequence>
<evidence type="ECO:0000313" key="2">
    <source>
        <dbReference type="EMBL" id="OGG72090.1"/>
    </source>
</evidence>
<organism evidence="2 3">
    <name type="scientific">Candidatus Kaiserbacteria bacterium RIFCSPHIGHO2_12_FULL_56_13</name>
    <dbReference type="NCBI Taxonomy" id="1798505"/>
    <lineage>
        <taxon>Bacteria</taxon>
        <taxon>Candidatus Kaiseribacteriota</taxon>
    </lineage>
</organism>
<name>A0A1F6EEM4_9BACT</name>
<evidence type="ECO:0000313" key="3">
    <source>
        <dbReference type="Proteomes" id="UP000178392"/>
    </source>
</evidence>
<keyword evidence="1" id="KW-0472">Membrane</keyword>
<accession>A0A1F6EEM4</accession>
<dbReference type="EMBL" id="MFLS01000024">
    <property type="protein sequence ID" value="OGG72090.1"/>
    <property type="molecule type" value="Genomic_DNA"/>
</dbReference>
<gene>
    <name evidence="2" type="ORF">A3E65_02495</name>
</gene>
<dbReference type="AlphaFoldDB" id="A0A1F6EEM4"/>
<keyword evidence="1" id="KW-1133">Transmembrane helix</keyword>
<proteinExistence type="predicted"/>
<comment type="caution">
    <text evidence="2">The sequence shown here is derived from an EMBL/GenBank/DDBJ whole genome shotgun (WGS) entry which is preliminary data.</text>
</comment>
<feature type="transmembrane region" description="Helical" evidence="1">
    <location>
        <begin position="6"/>
        <end position="23"/>
    </location>
</feature>
<keyword evidence="1" id="KW-0812">Transmembrane</keyword>